<reference evidence="3 4" key="1">
    <citation type="submission" date="2018-07" db="EMBL/GenBank/DDBJ databases">
        <title>Desertimonas flava gen. nov. sp. nov.</title>
        <authorList>
            <person name="Liu S."/>
        </authorList>
    </citation>
    <scope>NUCLEOTIDE SEQUENCE [LARGE SCALE GENOMIC DNA]</scope>
    <source>
        <strain evidence="3 4">16Sb5-5</strain>
    </source>
</reference>
<evidence type="ECO:0000313" key="4">
    <source>
        <dbReference type="Proteomes" id="UP000252770"/>
    </source>
</evidence>
<feature type="transmembrane region" description="Helical" evidence="2">
    <location>
        <begin position="121"/>
        <end position="138"/>
    </location>
</feature>
<dbReference type="AlphaFoldDB" id="A0A367YRL8"/>
<name>A0A367YRL8_9ACTN</name>
<gene>
    <name evidence="3" type="ORF">DT076_14935</name>
</gene>
<keyword evidence="4" id="KW-1185">Reference proteome</keyword>
<organism evidence="3 4">
    <name type="scientific">Desertihabitans brevis</name>
    <dbReference type="NCBI Taxonomy" id="2268447"/>
    <lineage>
        <taxon>Bacteria</taxon>
        <taxon>Bacillati</taxon>
        <taxon>Actinomycetota</taxon>
        <taxon>Actinomycetes</taxon>
        <taxon>Propionibacteriales</taxon>
        <taxon>Propionibacteriaceae</taxon>
        <taxon>Desertihabitans</taxon>
    </lineage>
</organism>
<sequence length="153" mass="16898">MMPERDQREPAEFDRVFAEMTAGWTVEVPDAPEPETPPEPEPSLPRRDPSAWAEDHPLFRHEEAEPEPDEEEDEGHFEKPPLTPVPWGSLSLPALVGAALMTFTVVVLLLVLLGLRFPTPVGYAAVAAFVLGFGLLMTRLHRGHDDRGSGAQL</sequence>
<proteinExistence type="predicted"/>
<keyword evidence="2" id="KW-1133">Transmembrane helix</keyword>
<evidence type="ECO:0008006" key="5">
    <source>
        <dbReference type="Google" id="ProtNLM"/>
    </source>
</evidence>
<evidence type="ECO:0000256" key="1">
    <source>
        <dbReference type="SAM" id="MobiDB-lite"/>
    </source>
</evidence>
<protein>
    <recommendedName>
        <fullName evidence="5">DUF308 domain-containing protein</fullName>
    </recommendedName>
</protein>
<feature type="compositionally biased region" description="Acidic residues" evidence="1">
    <location>
        <begin position="64"/>
        <end position="75"/>
    </location>
</feature>
<evidence type="ECO:0000313" key="3">
    <source>
        <dbReference type="EMBL" id="RCK68536.1"/>
    </source>
</evidence>
<keyword evidence="2" id="KW-0812">Transmembrane</keyword>
<feature type="compositionally biased region" description="Basic and acidic residues" evidence="1">
    <location>
        <begin position="44"/>
        <end position="63"/>
    </location>
</feature>
<dbReference type="Proteomes" id="UP000252770">
    <property type="component" value="Unassembled WGS sequence"/>
</dbReference>
<keyword evidence="2" id="KW-0472">Membrane</keyword>
<feature type="transmembrane region" description="Helical" evidence="2">
    <location>
        <begin position="92"/>
        <end position="115"/>
    </location>
</feature>
<feature type="region of interest" description="Disordered" evidence="1">
    <location>
        <begin position="22"/>
        <end position="83"/>
    </location>
</feature>
<comment type="caution">
    <text evidence="3">The sequence shown here is derived from an EMBL/GenBank/DDBJ whole genome shotgun (WGS) entry which is preliminary data.</text>
</comment>
<evidence type="ECO:0000256" key="2">
    <source>
        <dbReference type="SAM" id="Phobius"/>
    </source>
</evidence>
<accession>A0A367YRL8</accession>
<dbReference type="EMBL" id="QOUI01000010">
    <property type="protein sequence ID" value="RCK68536.1"/>
    <property type="molecule type" value="Genomic_DNA"/>
</dbReference>